<sequence>MAIEVDLSGSVALVTGGVRGVGAGISRVFLEAGATVVTCARRPPEAPVTGVGGTAEFLPCDVRDAGAVQELVEAIVARYGRLDHVVNNAGGAPFAPTATASPNYHDKIVQLNLMAPLWVSRAANAVMQQQPTGGSIVMISSVSGHRPSPASAAYGAAKAGLDSLVGSLAVEWAPKVRLNSVIVGMVRTENSHLHYGDEAGIAAVADTVPLRRLATPEDIGRCAAFLASPLAGYVTGGTLLAHGGGERPAFLDAATAGNVETAGQRTGTASRTAPIASRRDIRSAPDHAAGTRETRTAEMTENTLLCAGRTVIVTGAGRGIGRAHALAFAAAGANVVVNDLGAELDGAPSADSPAAQVVAEIEAMGGRAVVNGDDVADWDGAKRLIAQAVSAFGGLDVLVNNAGIVRDRMLVNLGEDEWDSVIRVHLKGHFATMRHAAEYWRGESKAGRPVAARIVNTSSGAGLQGAVGQGNYATAKAGIAALTITAAAEFGRYGITVNAIAPSARTRMTETVFAETMARPDEGFDAMAPENISPLVVWLGSAESADVTGRMFEVEGGKVALADGWRHGIPVDRGARWEPAELGAAVRDLIAKSAPPEAVYGA</sequence>
<keyword evidence="2 4" id="KW-0560">Oxidoreductase</keyword>
<dbReference type="FunFam" id="3.40.50.720:FF:000084">
    <property type="entry name" value="Short-chain dehydrogenase reductase"/>
    <property type="match status" value="1"/>
</dbReference>
<evidence type="ECO:0000313" key="4">
    <source>
        <dbReference type="EMBL" id="MQY24587.1"/>
    </source>
</evidence>
<dbReference type="Proteomes" id="UP000431401">
    <property type="component" value="Unassembled WGS sequence"/>
</dbReference>
<dbReference type="Pfam" id="PF00106">
    <property type="entry name" value="adh_short"/>
    <property type="match status" value="1"/>
</dbReference>
<dbReference type="NCBIfam" id="NF005893">
    <property type="entry name" value="PRK07856.1"/>
    <property type="match status" value="1"/>
</dbReference>
<reference evidence="4 5" key="1">
    <citation type="submission" date="2019-10" db="EMBL/GenBank/DDBJ databases">
        <title>Nocardia macrotermitis sp. nov. and Nocardia aurantia sp. nov., isolated from the gut of fungus growing-termite Macrotermes natalensis.</title>
        <authorList>
            <person name="Benndorf R."/>
            <person name="Schwitalla J."/>
            <person name="Martin K."/>
            <person name="De Beer W."/>
            <person name="Kaster A.-K."/>
            <person name="Vollmers J."/>
            <person name="Poulsen M."/>
            <person name="Beemelmanns C."/>
        </authorList>
    </citation>
    <scope>NUCLEOTIDE SEQUENCE [LARGE SCALE GENOMIC DNA]</scope>
    <source>
        <strain evidence="4 5">RB56</strain>
    </source>
</reference>
<gene>
    <name evidence="4" type="primary">hcaB_2</name>
    <name evidence="4" type="ORF">NRB56_01350</name>
</gene>
<dbReference type="Gene3D" id="3.40.50.720">
    <property type="entry name" value="NAD(P)-binding Rossmann-like Domain"/>
    <property type="match status" value="2"/>
</dbReference>
<comment type="caution">
    <text evidence="4">The sequence shown here is derived from an EMBL/GenBank/DDBJ whole genome shotgun (WGS) entry which is preliminary data.</text>
</comment>
<evidence type="ECO:0000313" key="5">
    <source>
        <dbReference type="Proteomes" id="UP000431401"/>
    </source>
</evidence>
<dbReference type="AlphaFoldDB" id="A0A7K0DG21"/>
<dbReference type="CDD" id="cd05233">
    <property type="entry name" value="SDR_c"/>
    <property type="match status" value="1"/>
</dbReference>
<proteinExistence type="inferred from homology"/>
<dbReference type="PRINTS" id="PR00080">
    <property type="entry name" value="SDRFAMILY"/>
</dbReference>
<dbReference type="PANTHER" id="PTHR42760">
    <property type="entry name" value="SHORT-CHAIN DEHYDROGENASES/REDUCTASES FAMILY MEMBER"/>
    <property type="match status" value="1"/>
</dbReference>
<dbReference type="GO" id="GO:0016616">
    <property type="term" value="F:oxidoreductase activity, acting on the CH-OH group of donors, NAD or NADP as acceptor"/>
    <property type="evidence" value="ECO:0007669"/>
    <property type="project" value="TreeGrafter"/>
</dbReference>
<organism evidence="4 5">
    <name type="scientific">Nocardia aurantia</name>
    <dbReference type="NCBI Taxonomy" id="2585199"/>
    <lineage>
        <taxon>Bacteria</taxon>
        <taxon>Bacillati</taxon>
        <taxon>Actinomycetota</taxon>
        <taxon>Actinomycetes</taxon>
        <taxon>Mycobacteriales</taxon>
        <taxon>Nocardiaceae</taxon>
        <taxon>Nocardia</taxon>
    </lineage>
</organism>
<dbReference type="InterPro" id="IPR057326">
    <property type="entry name" value="KR_dom"/>
</dbReference>
<comment type="similarity">
    <text evidence="1">Belongs to the short-chain dehydrogenases/reductases (SDR) family.</text>
</comment>
<dbReference type="GO" id="GO:0018498">
    <property type="term" value="F:2,3-dihydroxy-2,3-dihydro-phenylpropionate dehydrogenase activity"/>
    <property type="evidence" value="ECO:0007669"/>
    <property type="project" value="UniProtKB-EC"/>
</dbReference>
<evidence type="ECO:0000259" key="3">
    <source>
        <dbReference type="SMART" id="SM00822"/>
    </source>
</evidence>
<name>A0A7K0DG21_9NOCA</name>
<feature type="domain" description="Ketoreductase" evidence="3">
    <location>
        <begin position="309"/>
        <end position="503"/>
    </location>
</feature>
<dbReference type="EC" id="1.3.1.87" evidence="4"/>
<dbReference type="Pfam" id="PF13561">
    <property type="entry name" value="adh_short_C2"/>
    <property type="match status" value="1"/>
</dbReference>
<dbReference type="GO" id="GO:0030497">
    <property type="term" value="P:fatty acid elongation"/>
    <property type="evidence" value="ECO:0007669"/>
    <property type="project" value="TreeGrafter"/>
</dbReference>
<dbReference type="NCBIfam" id="NF005861">
    <property type="entry name" value="PRK07791.1"/>
    <property type="match status" value="1"/>
</dbReference>
<evidence type="ECO:0000256" key="2">
    <source>
        <dbReference type="ARBA" id="ARBA00023002"/>
    </source>
</evidence>
<dbReference type="EMBL" id="WEGI01000001">
    <property type="protein sequence ID" value="MQY24587.1"/>
    <property type="molecule type" value="Genomic_DNA"/>
</dbReference>
<dbReference type="SMART" id="SM00822">
    <property type="entry name" value="PKS_KR"/>
    <property type="match status" value="1"/>
</dbReference>
<dbReference type="InterPro" id="IPR036291">
    <property type="entry name" value="NAD(P)-bd_dom_sf"/>
</dbReference>
<dbReference type="InterPro" id="IPR020904">
    <property type="entry name" value="Sc_DH/Rdtase_CS"/>
</dbReference>
<dbReference type="PRINTS" id="PR00081">
    <property type="entry name" value="GDHRDH"/>
</dbReference>
<dbReference type="SUPFAM" id="SSF51735">
    <property type="entry name" value="NAD(P)-binding Rossmann-fold domains"/>
    <property type="match status" value="2"/>
</dbReference>
<dbReference type="PROSITE" id="PS00061">
    <property type="entry name" value="ADH_SHORT"/>
    <property type="match status" value="2"/>
</dbReference>
<accession>A0A7K0DG21</accession>
<dbReference type="FunFam" id="3.40.50.720:FF:000446">
    <property type="entry name" value="Short chain dehydrogenase"/>
    <property type="match status" value="1"/>
</dbReference>
<keyword evidence="5" id="KW-1185">Reference proteome</keyword>
<protein>
    <submittedName>
        <fullName evidence="4">3-phenylpropionate-dihydrodiol/cinnamic acid-dihydrodiol dehydrogenase</fullName>
        <ecNumber evidence="4">1.3.1.87</ecNumber>
    </submittedName>
</protein>
<dbReference type="InterPro" id="IPR002347">
    <property type="entry name" value="SDR_fam"/>
</dbReference>
<dbReference type="PANTHER" id="PTHR42760:SF40">
    <property type="entry name" value="3-OXOACYL-[ACYL-CARRIER-PROTEIN] REDUCTASE, CHLOROPLASTIC"/>
    <property type="match status" value="1"/>
</dbReference>
<evidence type="ECO:0000256" key="1">
    <source>
        <dbReference type="ARBA" id="ARBA00006484"/>
    </source>
</evidence>